<keyword evidence="2" id="KW-1185">Reference proteome</keyword>
<dbReference type="Proteomes" id="UP000501338">
    <property type="component" value="Chromosome"/>
</dbReference>
<gene>
    <name evidence="1" type="ORF">GTH23_10065</name>
</gene>
<protein>
    <submittedName>
        <fullName evidence="1">Uncharacterized protein</fullName>
    </submittedName>
</protein>
<name>A0ABX6JME3_9GAMM</name>
<dbReference type="RefSeq" id="WP_156733208.1">
    <property type="nucleotide sequence ID" value="NZ_CP045008.1"/>
</dbReference>
<sequence>MKFLNCNRGRLMTITYKELRERAVGLQKEKEKRIDFIKESAEKLRIDFISSLELENDTWTNIDGYGADYVSVNYQHGVEPHFEHINDISKHQVTMNFSTVVNDDPRGGETSSCSVDMASDKFAEELSVRVNGRPSKEFTIKDGDFAEVCKAMKDETYANISRLDDFNQK</sequence>
<proteinExistence type="predicted"/>
<evidence type="ECO:0000313" key="1">
    <source>
        <dbReference type="EMBL" id="QIF90362.1"/>
    </source>
</evidence>
<dbReference type="EMBL" id="CP047340">
    <property type="protein sequence ID" value="QIF90362.1"/>
    <property type="molecule type" value="Genomic_DNA"/>
</dbReference>
<evidence type="ECO:0000313" key="2">
    <source>
        <dbReference type="Proteomes" id="UP000501338"/>
    </source>
</evidence>
<organism evidence="1 2">
    <name type="scientific">Proteus terrae subsp. cibarius</name>
    <dbReference type="NCBI Taxonomy" id="626774"/>
    <lineage>
        <taxon>Bacteria</taxon>
        <taxon>Pseudomonadati</taxon>
        <taxon>Pseudomonadota</taxon>
        <taxon>Gammaproteobacteria</taxon>
        <taxon>Enterobacterales</taxon>
        <taxon>Morganellaceae</taxon>
        <taxon>Proteus</taxon>
    </lineage>
</organism>
<reference evidence="1 2" key="1">
    <citation type="submission" date="2020-01" db="EMBL/GenBank/DDBJ databases">
        <title>The genomic epidemiology of tigecycline resistance gene tet(X) variants in a swine farm in China.</title>
        <authorList>
            <person name="Peng K."/>
            <person name="Li R."/>
        </authorList>
    </citation>
    <scope>NUCLEOTIDE SEQUENCE [LARGE SCALE GENOMIC DNA]</scope>
    <source>
        <strain evidence="1 2">ZF1</strain>
    </source>
</reference>
<accession>A0ABX6JME3</accession>